<dbReference type="Pfam" id="PF00515">
    <property type="entry name" value="TPR_1"/>
    <property type="match status" value="1"/>
</dbReference>
<dbReference type="AlphaFoldDB" id="A0A9C7CBI9"/>
<dbReference type="PANTHER" id="PTHR44366:SF1">
    <property type="entry name" value="UDP-N-ACETYLGLUCOSAMINE--PEPTIDE N-ACETYLGLUCOSAMINYLTRANSFERASE 110 KDA SUBUNIT"/>
    <property type="match status" value="1"/>
</dbReference>
<feature type="repeat" description="TPR" evidence="8">
    <location>
        <begin position="81"/>
        <end position="114"/>
    </location>
</feature>
<feature type="domain" description="O-GlcNAc transferase C-terminal" evidence="9">
    <location>
        <begin position="602"/>
        <end position="721"/>
    </location>
</feature>
<sequence length="748" mass="83933">MSQKISQETQEQAQIIFQNGLSLLQQGKPDEADRFFSEAHKLDPNNVDTLNLLGIRAYQKQDHKSAIDFLSRANLIAPHSAQTLSNLGLVHNALFEYAEALSYFTLAIDCDPNIPETHNNHGNTLRGLGKIDEANKAYERAIALRPNYAEALSNQGVLLLEAGKSDKAISLFERAIQANPHFATAYNNLGNAFTQIEYYEDAFQCFERALQINPNYLDACLNFGNSLKKYKQYEAAIDCYQHALKIDSNNAKTFYFLGEVYYDLGDCDLAKTYYAKFLELQPRDLDSHVALSIAQIPKVAKSIQEFSNSRITFAQQLQFFQALPEQKIDLALSEKLIARHPFYIAYQDLNNEALLSQFGKICTDLAKPIQERVKIRQDPTKTSSKIRLGIVSSFICDHPVWHAITKGWVSQLDTSQFELYILNTNGIEDKETELAKSKAVSYTNCGTAVMTAAQTIVDLRLDVILYPEIGMDMVSKALACLRLAPVQAASWGHPETTGLPTIDFFLSAQLMEPPESVHLYSEKLVRLPNLGTCFENTSIQVVTPDLSALGIDSQSPILLCAGSPSKYNPNHDQVLVQIAQKLGACQLVFFNFSENLTAILKERLIESFKKANLDANQFLRFIPFLKKEEFHGLMQASDLYLDTIGFSGFNTAMQALASGLPIVAFEGPQMRGRLASSILSRIDLKELVCSSESEYIDLIVKLLQNRELLNSVKIKMNQSKEVLFNDLEPIRELEKFLIEQVQINKVDP</sequence>
<feature type="domain" description="O-GlcNAc transferase C-terminal" evidence="9">
    <location>
        <begin position="352"/>
        <end position="529"/>
    </location>
</feature>
<evidence type="ECO:0000256" key="7">
    <source>
        <dbReference type="ARBA" id="ARBA00022803"/>
    </source>
</evidence>
<evidence type="ECO:0000313" key="10">
    <source>
        <dbReference type="EMBL" id="BDT76325.1"/>
    </source>
</evidence>
<dbReference type="Gene3D" id="3.40.50.11380">
    <property type="match status" value="1"/>
</dbReference>
<gene>
    <name evidence="10" type="ORF">PKF023_01280</name>
</gene>
<dbReference type="SUPFAM" id="SSF48452">
    <property type="entry name" value="TPR-like"/>
    <property type="match status" value="1"/>
</dbReference>
<accession>A0A9C7CBI9</accession>
<dbReference type="Pfam" id="PF13844">
    <property type="entry name" value="Glyco_transf_41"/>
    <property type="match status" value="2"/>
</dbReference>
<evidence type="ECO:0000256" key="5">
    <source>
        <dbReference type="ARBA" id="ARBA00022679"/>
    </source>
</evidence>
<proteinExistence type="inferred from homology"/>
<feature type="repeat" description="TPR" evidence="8">
    <location>
        <begin position="251"/>
        <end position="284"/>
    </location>
</feature>
<keyword evidence="4" id="KW-0328">Glycosyltransferase</keyword>
<reference evidence="10" key="1">
    <citation type="submission" date="2022-11" db="EMBL/GenBank/DDBJ databases">
        <title>Complete Genome Sequences of three Polynucleobacter sp. Subcluster PnecC Strains KF022, KF023, and KF032 Isolated from a Shallow Eutrophic Lake in Japan.</title>
        <authorList>
            <person name="Ogata Y."/>
            <person name="Watanabe K."/>
            <person name="Takemine S."/>
            <person name="Shindo C."/>
            <person name="Kurokawa R."/>
            <person name="Suda W."/>
        </authorList>
    </citation>
    <scope>NUCLEOTIDE SEQUENCE</scope>
    <source>
        <strain evidence="10">KF023</strain>
    </source>
</reference>
<evidence type="ECO:0000256" key="3">
    <source>
        <dbReference type="ARBA" id="ARBA00011970"/>
    </source>
</evidence>
<feature type="repeat" description="TPR" evidence="8">
    <location>
        <begin position="149"/>
        <end position="182"/>
    </location>
</feature>
<dbReference type="RefSeq" id="WP_281742644.1">
    <property type="nucleotide sequence ID" value="NZ_AP026973.1"/>
</dbReference>
<dbReference type="InterPro" id="IPR029489">
    <property type="entry name" value="OGT/SEC/SPY_C"/>
</dbReference>
<dbReference type="GO" id="GO:0006493">
    <property type="term" value="P:protein O-linked glycosylation"/>
    <property type="evidence" value="ECO:0007669"/>
    <property type="project" value="InterPro"/>
</dbReference>
<dbReference type="PROSITE" id="PS50005">
    <property type="entry name" value="TPR"/>
    <property type="match status" value="7"/>
</dbReference>
<evidence type="ECO:0000256" key="4">
    <source>
        <dbReference type="ARBA" id="ARBA00022676"/>
    </source>
</evidence>
<keyword evidence="5" id="KW-0808">Transferase</keyword>
<dbReference type="GO" id="GO:0097363">
    <property type="term" value="F:protein O-acetylglucosaminyltransferase activity"/>
    <property type="evidence" value="ECO:0007669"/>
    <property type="project" value="UniProtKB-EC"/>
</dbReference>
<evidence type="ECO:0000259" key="9">
    <source>
        <dbReference type="Pfam" id="PF13844"/>
    </source>
</evidence>
<dbReference type="InterPro" id="IPR011990">
    <property type="entry name" value="TPR-like_helical_dom_sf"/>
</dbReference>
<dbReference type="EMBL" id="AP026973">
    <property type="protein sequence ID" value="BDT76325.1"/>
    <property type="molecule type" value="Genomic_DNA"/>
</dbReference>
<dbReference type="SUPFAM" id="SSF53756">
    <property type="entry name" value="UDP-Glycosyltransferase/glycogen phosphorylase"/>
    <property type="match status" value="1"/>
</dbReference>
<feature type="repeat" description="TPR" evidence="8">
    <location>
        <begin position="183"/>
        <end position="216"/>
    </location>
</feature>
<dbReference type="Gene3D" id="1.25.40.10">
    <property type="entry name" value="Tetratricopeptide repeat domain"/>
    <property type="match status" value="4"/>
</dbReference>
<protein>
    <recommendedName>
        <fullName evidence="3">protein O-GlcNAc transferase</fullName>
        <ecNumber evidence="3">2.4.1.255</ecNumber>
    </recommendedName>
</protein>
<feature type="repeat" description="TPR" evidence="8">
    <location>
        <begin position="13"/>
        <end position="46"/>
    </location>
</feature>
<feature type="repeat" description="TPR" evidence="8">
    <location>
        <begin position="217"/>
        <end position="250"/>
    </location>
</feature>
<dbReference type="Gene3D" id="3.40.50.2000">
    <property type="entry name" value="Glycogen Phosphorylase B"/>
    <property type="match status" value="1"/>
</dbReference>
<evidence type="ECO:0000256" key="1">
    <source>
        <dbReference type="ARBA" id="ARBA00004922"/>
    </source>
</evidence>
<name>A0A9C7CBI9_9BURK</name>
<evidence type="ECO:0000256" key="2">
    <source>
        <dbReference type="ARBA" id="ARBA00005386"/>
    </source>
</evidence>
<comment type="similarity">
    <text evidence="2">Belongs to the glycosyltransferase 41 family. O-GlcNAc transferase subfamily.</text>
</comment>
<dbReference type="Pfam" id="PF13432">
    <property type="entry name" value="TPR_16"/>
    <property type="match status" value="1"/>
</dbReference>
<dbReference type="PANTHER" id="PTHR44366">
    <property type="entry name" value="UDP-N-ACETYLGLUCOSAMINE--PEPTIDE N-ACETYLGLUCOSAMINYLTRANSFERASE 110 KDA SUBUNIT"/>
    <property type="match status" value="1"/>
</dbReference>
<dbReference type="EC" id="2.4.1.255" evidence="3"/>
<dbReference type="Pfam" id="PF13414">
    <property type="entry name" value="TPR_11"/>
    <property type="match status" value="1"/>
</dbReference>
<organism evidence="10">
    <name type="scientific">Polynucleobacter yangtzensis</name>
    <dbReference type="NCBI Taxonomy" id="1743159"/>
    <lineage>
        <taxon>Bacteria</taxon>
        <taxon>Pseudomonadati</taxon>
        <taxon>Pseudomonadota</taxon>
        <taxon>Betaproteobacteria</taxon>
        <taxon>Burkholderiales</taxon>
        <taxon>Burkholderiaceae</taxon>
        <taxon>Polynucleobacter</taxon>
    </lineage>
</organism>
<evidence type="ECO:0000256" key="8">
    <source>
        <dbReference type="PROSITE-ProRule" id="PRU00339"/>
    </source>
</evidence>
<dbReference type="InterPro" id="IPR037919">
    <property type="entry name" value="OGT"/>
</dbReference>
<keyword evidence="6" id="KW-0677">Repeat</keyword>
<dbReference type="Pfam" id="PF14559">
    <property type="entry name" value="TPR_19"/>
    <property type="match status" value="1"/>
</dbReference>
<feature type="repeat" description="TPR" evidence="8">
    <location>
        <begin position="115"/>
        <end position="148"/>
    </location>
</feature>
<dbReference type="KEGG" id="pyt:PKF023_01280"/>
<dbReference type="InterPro" id="IPR019734">
    <property type="entry name" value="TPR_rpt"/>
</dbReference>
<dbReference type="Proteomes" id="UP001211097">
    <property type="component" value="Chromosome"/>
</dbReference>
<keyword evidence="7 8" id="KW-0802">TPR repeat</keyword>
<evidence type="ECO:0000256" key="6">
    <source>
        <dbReference type="ARBA" id="ARBA00022737"/>
    </source>
</evidence>
<comment type="pathway">
    <text evidence="1">Protein modification; protein glycosylation.</text>
</comment>
<dbReference type="PROSITE" id="PS50293">
    <property type="entry name" value="TPR_REGION"/>
    <property type="match status" value="2"/>
</dbReference>
<dbReference type="SMART" id="SM00028">
    <property type="entry name" value="TPR"/>
    <property type="match status" value="8"/>
</dbReference>